<dbReference type="EMBL" id="BMCT01000009">
    <property type="protein sequence ID" value="GGF81854.1"/>
    <property type="molecule type" value="Genomic_DNA"/>
</dbReference>
<name>A0A917FIA2_9HYPH</name>
<dbReference type="Proteomes" id="UP000606044">
    <property type="component" value="Unassembled WGS sequence"/>
</dbReference>
<keyword evidence="3" id="KW-1185">Reference proteome</keyword>
<dbReference type="AlphaFoldDB" id="A0A917FIA2"/>
<feature type="compositionally biased region" description="Low complexity" evidence="1">
    <location>
        <begin position="1"/>
        <end position="14"/>
    </location>
</feature>
<sequence>MAVAAGVSESAASADAHRIKLHASSTEADSNAKPWREKPTNPRERRTDKRLREALPASPQLFRICLPRASGAVLKITAGTYARLAFGVNNTRA</sequence>
<accession>A0A917FIA2</accession>
<evidence type="ECO:0000313" key="3">
    <source>
        <dbReference type="Proteomes" id="UP000606044"/>
    </source>
</evidence>
<evidence type="ECO:0000313" key="2">
    <source>
        <dbReference type="EMBL" id="GGF81854.1"/>
    </source>
</evidence>
<organism evidence="2 3">
    <name type="scientific">Azorhizobium oxalatiphilum</name>
    <dbReference type="NCBI Taxonomy" id="980631"/>
    <lineage>
        <taxon>Bacteria</taxon>
        <taxon>Pseudomonadati</taxon>
        <taxon>Pseudomonadota</taxon>
        <taxon>Alphaproteobacteria</taxon>
        <taxon>Hyphomicrobiales</taxon>
        <taxon>Xanthobacteraceae</taxon>
        <taxon>Azorhizobium</taxon>
    </lineage>
</organism>
<reference evidence="2" key="1">
    <citation type="journal article" date="2014" name="Int. J. Syst. Evol. Microbiol.">
        <title>Complete genome sequence of Corynebacterium casei LMG S-19264T (=DSM 44701T), isolated from a smear-ripened cheese.</title>
        <authorList>
            <consortium name="US DOE Joint Genome Institute (JGI-PGF)"/>
            <person name="Walter F."/>
            <person name="Albersmeier A."/>
            <person name="Kalinowski J."/>
            <person name="Ruckert C."/>
        </authorList>
    </citation>
    <scope>NUCLEOTIDE SEQUENCE</scope>
    <source>
        <strain evidence="2">CCM 7897</strain>
    </source>
</reference>
<gene>
    <name evidence="2" type="ORF">GCM10007301_47470</name>
</gene>
<comment type="caution">
    <text evidence="2">The sequence shown here is derived from an EMBL/GenBank/DDBJ whole genome shotgun (WGS) entry which is preliminary data.</text>
</comment>
<protein>
    <submittedName>
        <fullName evidence="2">Uncharacterized protein</fullName>
    </submittedName>
</protein>
<proteinExistence type="predicted"/>
<feature type="compositionally biased region" description="Basic and acidic residues" evidence="1">
    <location>
        <begin position="34"/>
        <end position="53"/>
    </location>
</feature>
<feature type="region of interest" description="Disordered" evidence="1">
    <location>
        <begin position="1"/>
        <end position="53"/>
    </location>
</feature>
<evidence type="ECO:0000256" key="1">
    <source>
        <dbReference type="SAM" id="MobiDB-lite"/>
    </source>
</evidence>
<reference evidence="2" key="2">
    <citation type="submission" date="2020-09" db="EMBL/GenBank/DDBJ databases">
        <authorList>
            <person name="Sun Q."/>
            <person name="Sedlacek I."/>
        </authorList>
    </citation>
    <scope>NUCLEOTIDE SEQUENCE</scope>
    <source>
        <strain evidence="2">CCM 7897</strain>
    </source>
</reference>